<proteinExistence type="predicted"/>
<sequence>MAISCSKLIYQTSIQLDLFSDPEKLFQQEKLDYLCDEIRNRYGFKALVHASSLLPGATAISRSSKIGGH</sequence>
<protein>
    <submittedName>
        <fullName evidence="1">Uncharacterized protein</fullName>
    </submittedName>
</protein>
<accession>A0A7G3VD02</accession>
<evidence type="ECO:0000313" key="1">
    <source>
        <dbReference type="EMBL" id="QKY82474.1"/>
    </source>
</evidence>
<dbReference type="RefSeq" id="WP_249511912.1">
    <property type="nucleotide sequence ID" value="NZ_JAKJJL010000009.1"/>
</dbReference>
<organism evidence="1">
    <name type="scientific">Enterococcus faecalis</name>
    <name type="common">Streptococcus faecalis</name>
    <dbReference type="NCBI Taxonomy" id="1351"/>
    <lineage>
        <taxon>Bacteria</taxon>
        <taxon>Bacillati</taxon>
        <taxon>Bacillota</taxon>
        <taxon>Bacilli</taxon>
        <taxon>Lactobacillales</taxon>
        <taxon>Enterococcaceae</taxon>
        <taxon>Enterococcus</taxon>
    </lineage>
</organism>
<dbReference type="AlphaFoldDB" id="A0A7G3VD02"/>
<name>A0A7G3VD02_ENTFL</name>
<reference evidence="1" key="1">
    <citation type="journal article" date="2020" name="Microorganisms">
        <title>Mechanisms of Linezolid Resistance Among Enterococci of Clinical Origin in Spain-Detection of optrA- and cfr(D)-Carrying E. faecalis.</title>
        <authorList>
            <person name="Ruiz-Ripa L."/>
            <person name="Fessler A.T."/>
            <person name="Hanke D."/>
            <person name="Eichhorn I."/>
            <person name="Azcona-Gutierrez J.M."/>
            <person name="Perez-Moreno M.O."/>
            <person name="Seral C."/>
            <person name="Aspiroz C."/>
            <person name="Alonso C.A."/>
            <person name="Torres L."/>
            <person name="Alos J.I."/>
            <person name="Schwarz S."/>
            <person name="Torres C."/>
        </authorList>
    </citation>
    <scope>NUCLEOTIDE SEQUENCE</scope>
    <source>
        <strain evidence="1">X526</strain>
    </source>
</reference>
<dbReference type="EMBL" id="MN731743">
    <property type="protein sequence ID" value="QKY82474.1"/>
    <property type="molecule type" value="Genomic_DNA"/>
</dbReference>